<reference evidence="9 10" key="1">
    <citation type="submission" date="2006-10" db="EMBL/GenBank/DDBJ databases">
        <title>Complete sequence of Syntrophobacter fumaroxidans MPOB.</title>
        <authorList>
            <consortium name="US DOE Joint Genome Institute"/>
            <person name="Copeland A."/>
            <person name="Lucas S."/>
            <person name="Lapidus A."/>
            <person name="Barry K."/>
            <person name="Detter J.C."/>
            <person name="Glavina del Rio T."/>
            <person name="Hammon N."/>
            <person name="Israni S."/>
            <person name="Pitluck S."/>
            <person name="Goltsman E.G."/>
            <person name="Martinez M."/>
            <person name="Schmutz J."/>
            <person name="Larimer F."/>
            <person name="Land M."/>
            <person name="Hauser L."/>
            <person name="Kyrpides N."/>
            <person name="Kim E."/>
            <person name="Boone D.R."/>
            <person name="Brockman F."/>
            <person name="Culley D."/>
            <person name="Ferry J."/>
            <person name="Gunsalus R."/>
            <person name="McInerney M.J."/>
            <person name="Morrison M."/>
            <person name="Plugge C."/>
            <person name="Rohlin L."/>
            <person name="Scholten J."/>
            <person name="Sieber J."/>
            <person name="Stams A.J.M."/>
            <person name="Worm P."/>
            <person name="Henstra A.M."/>
            <person name="Richardson P."/>
        </authorList>
    </citation>
    <scope>NUCLEOTIDE SEQUENCE [LARGE SCALE GENOMIC DNA]</scope>
    <source>
        <strain evidence="10">DSM 10017 / MPOB</strain>
    </source>
</reference>
<dbReference type="NCBIfam" id="TIGR01222">
    <property type="entry name" value="minC"/>
    <property type="match status" value="1"/>
</dbReference>
<dbReference type="HOGENOM" id="CLU_048711_2_0_7"/>
<feature type="domain" description="Septum formation inhibitor MinC N-terminal" evidence="8">
    <location>
        <begin position="9"/>
        <end position="74"/>
    </location>
</feature>
<sequence>MSKNESLPIQVKAGREGFTLVIHQTAPFESILEYMTQRMSESQDFFGQSEISLDLRSRPLRTDEIAALCDLLTKSSKLKLVEVRLSDEVRFSLDRSRAAKEAAPAKRRSVPKDVEPVIVRNTCRSGARVVSATDCVVLGDVNPGAEIIAAGDIIVFGNLRGLAHAGATGDRSARIWALSIEPNQLRIADLVAVPPRGNKPVPKRYEIAEIRENQIAVSTM</sequence>
<dbReference type="KEGG" id="sfu:Sfum_1280"/>
<dbReference type="PANTHER" id="PTHR34108:SF1">
    <property type="entry name" value="SEPTUM SITE-DETERMINING PROTEIN MINC"/>
    <property type="match status" value="1"/>
</dbReference>
<dbReference type="Gene3D" id="3.30.160.540">
    <property type="match status" value="1"/>
</dbReference>
<feature type="domain" description="Septum formation inhibitor MinC C-terminal" evidence="7">
    <location>
        <begin position="118"/>
        <end position="217"/>
    </location>
</feature>
<dbReference type="GO" id="GO:0000902">
    <property type="term" value="P:cell morphogenesis"/>
    <property type="evidence" value="ECO:0007669"/>
    <property type="project" value="InterPro"/>
</dbReference>
<dbReference type="Proteomes" id="UP000001784">
    <property type="component" value="Chromosome"/>
</dbReference>
<dbReference type="GO" id="GO:0000917">
    <property type="term" value="P:division septum assembly"/>
    <property type="evidence" value="ECO:0007669"/>
    <property type="project" value="UniProtKB-KW"/>
</dbReference>
<evidence type="ECO:0000259" key="7">
    <source>
        <dbReference type="Pfam" id="PF03775"/>
    </source>
</evidence>
<evidence type="ECO:0000256" key="2">
    <source>
        <dbReference type="ARBA" id="ARBA00022618"/>
    </source>
</evidence>
<dbReference type="Gene3D" id="2.160.20.70">
    <property type="match status" value="1"/>
</dbReference>
<keyword evidence="2 6" id="KW-0132">Cell division</keyword>
<dbReference type="GO" id="GO:0051302">
    <property type="term" value="P:regulation of cell division"/>
    <property type="evidence" value="ECO:0007669"/>
    <property type="project" value="InterPro"/>
</dbReference>
<comment type="function">
    <text evidence="5 6">Cell division inhibitor that blocks the formation of polar Z ring septums. Rapidly oscillates between the poles of the cell to destabilize FtsZ filaments that have formed before they mature into polar Z rings. Prevents FtsZ polymerization.</text>
</comment>
<dbReference type="EMBL" id="CP000478">
    <property type="protein sequence ID" value="ABK16972.1"/>
    <property type="molecule type" value="Genomic_DNA"/>
</dbReference>
<gene>
    <name evidence="6" type="primary">minC</name>
    <name evidence="9" type="ordered locus">Sfum_1280</name>
</gene>
<name>A0LHS0_SYNFM</name>
<dbReference type="Pfam" id="PF03775">
    <property type="entry name" value="MinC_C"/>
    <property type="match status" value="1"/>
</dbReference>
<dbReference type="RefSeq" id="WP_011698143.1">
    <property type="nucleotide sequence ID" value="NC_008554.1"/>
</dbReference>
<evidence type="ECO:0000313" key="9">
    <source>
        <dbReference type="EMBL" id="ABK16972.1"/>
    </source>
</evidence>
<dbReference type="InterPro" id="IPR036145">
    <property type="entry name" value="MinC_C_sf"/>
</dbReference>
<dbReference type="OrthoDB" id="9790810at2"/>
<evidence type="ECO:0000256" key="3">
    <source>
        <dbReference type="ARBA" id="ARBA00023210"/>
    </source>
</evidence>
<dbReference type="Pfam" id="PF05209">
    <property type="entry name" value="MinC_N"/>
    <property type="match status" value="1"/>
</dbReference>
<dbReference type="InterPro" id="IPR007874">
    <property type="entry name" value="MinC_N"/>
</dbReference>
<dbReference type="STRING" id="335543.Sfum_1280"/>
<evidence type="ECO:0000256" key="1">
    <source>
        <dbReference type="ARBA" id="ARBA00006291"/>
    </source>
</evidence>
<evidence type="ECO:0000259" key="8">
    <source>
        <dbReference type="Pfam" id="PF05209"/>
    </source>
</evidence>
<dbReference type="InParanoid" id="A0LHS0"/>
<dbReference type="GO" id="GO:1901891">
    <property type="term" value="P:regulation of cell septum assembly"/>
    <property type="evidence" value="ECO:0007669"/>
    <property type="project" value="InterPro"/>
</dbReference>
<dbReference type="InterPro" id="IPR005526">
    <property type="entry name" value="Septum_form_inhib_MinC_C"/>
</dbReference>
<evidence type="ECO:0000256" key="4">
    <source>
        <dbReference type="ARBA" id="ARBA00023306"/>
    </source>
</evidence>
<dbReference type="eggNOG" id="COG0850">
    <property type="taxonomic scope" value="Bacteria"/>
</dbReference>
<keyword evidence="3 6" id="KW-0717">Septation</keyword>
<dbReference type="AlphaFoldDB" id="A0LHS0"/>
<evidence type="ECO:0000256" key="5">
    <source>
        <dbReference type="ARBA" id="ARBA00025606"/>
    </source>
</evidence>
<dbReference type="InterPro" id="IPR013033">
    <property type="entry name" value="MinC"/>
</dbReference>
<protein>
    <recommendedName>
        <fullName evidence="6">Probable septum site-determining protein MinC</fullName>
    </recommendedName>
</protein>
<evidence type="ECO:0000313" key="10">
    <source>
        <dbReference type="Proteomes" id="UP000001784"/>
    </source>
</evidence>
<proteinExistence type="inferred from homology"/>
<dbReference type="PANTHER" id="PTHR34108">
    <property type="entry name" value="SEPTUM SITE-DETERMINING PROTEIN MINC"/>
    <property type="match status" value="1"/>
</dbReference>
<dbReference type="SUPFAM" id="SSF63848">
    <property type="entry name" value="Cell-division inhibitor MinC, C-terminal domain"/>
    <property type="match status" value="1"/>
</dbReference>
<keyword evidence="4 6" id="KW-0131">Cell cycle</keyword>
<evidence type="ECO:0000256" key="6">
    <source>
        <dbReference type="HAMAP-Rule" id="MF_00267"/>
    </source>
</evidence>
<organism evidence="9 10">
    <name type="scientific">Syntrophobacter fumaroxidans (strain DSM 10017 / MPOB)</name>
    <dbReference type="NCBI Taxonomy" id="335543"/>
    <lineage>
        <taxon>Bacteria</taxon>
        <taxon>Pseudomonadati</taxon>
        <taxon>Thermodesulfobacteriota</taxon>
        <taxon>Syntrophobacteria</taxon>
        <taxon>Syntrophobacterales</taxon>
        <taxon>Syntrophobacteraceae</taxon>
        <taxon>Syntrophobacter</taxon>
    </lineage>
</organism>
<comment type="similarity">
    <text evidence="1 6">Belongs to the MinC family.</text>
</comment>
<dbReference type="HAMAP" id="MF_00267">
    <property type="entry name" value="MinC"/>
    <property type="match status" value="1"/>
</dbReference>
<keyword evidence="10" id="KW-1185">Reference proteome</keyword>
<accession>A0LHS0</accession>
<comment type="subunit">
    <text evidence="6">Interacts with MinD and FtsZ.</text>
</comment>
<dbReference type="InterPro" id="IPR016098">
    <property type="entry name" value="CAP/MinC_C"/>
</dbReference>